<proteinExistence type="predicted"/>
<comment type="catalytic activity">
    <reaction evidence="10">
        <text>a 2,3-saturated acyl-CoA + NAD(+) = a (2E)-enoyl-CoA + NADH + H(+)</text>
        <dbReference type="Rhea" id="RHEA:18177"/>
        <dbReference type="ChEBI" id="CHEBI:15378"/>
        <dbReference type="ChEBI" id="CHEBI:57540"/>
        <dbReference type="ChEBI" id="CHEBI:57945"/>
        <dbReference type="ChEBI" id="CHEBI:58856"/>
        <dbReference type="ChEBI" id="CHEBI:65111"/>
        <dbReference type="EC" id="1.3.1.44"/>
    </reaction>
</comment>
<evidence type="ECO:0000259" key="13">
    <source>
        <dbReference type="Pfam" id="PF12242"/>
    </source>
</evidence>
<dbReference type="PANTHER" id="PTHR37480:SF1">
    <property type="entry name" value="ENOYL-[ACYL-CARRIER-PROTEIN] REDUCTASE [NADH]"/>
    <property type="match status" value="1"/>
</dbReference>
<evidence type="ECO:0000256" key="6">
    <source>
        <dbReference type="ARBA" id="ARBA00023002"/>
    </source>
</evidence>
<dbReference type="InterPro" id="IPR036291">
    <property type="entry name" value="NAD(P)-bd_dom_sf"/>
</dbReference>
<evidence type="ECO:0000256" key="8">
    <source>
        <dbReference type="ARBA" id="ARBA00023098"/>
    </source>
</evidence>
<keyword evidence="6" id="KW-0560">Oxidoreductase</keyword>
<dbReference type="GO" id="GO:0050343">
    <property type="term" value="F:trans-2-enoyl-CoA reductase (NADH) activity"/>
    <property type="evidence" value="ECO:0007669"/>
    <property type="project" value="UniProtKB-EC"/>
</dbReference>
<comment type="pathway">
    <text evidence="1">Lipid metabolism.</text>
</comment>
<dbReference type="InterPro" id="IPR010758">
    <property type="entry name" value="Trans-2-enoyl-CoA_reductase"/>
</dbReference>
<dbReference type="EMBL" id="CP159872">
    <property type="protein sequence ID" value="XCM78289.1"/>
    <property type="molecule type" value="Genomic_DNA"/>
</dbReference>
<dbReference type="RefSeq" id="WP_354638062.1">
    <property type="nucleotide sequence ID" value="NZ_CP159872.1"/>
</dbReference>
<dbReference type="AlphaFoldDB" id="A0AAU8JT01"/>
<evidence type="ECO:0000256" key="10">
    <source>
        <dbReference type="ARBA" id="ARBA00048302"/>
    </source>
</evidence>
<keyword evidence="7" id="KW-0520">NAD</keyword>
<evidence type="ECO:0000313" key="14">
    <source>
        <dbReference type="EMBL" id="XCM78289.1"/>
    </source>
</evidence>
<dbReference type="GO" id="GO:0051287">
    <property type="term" value="F:NAD binding"/>
    <property type="evidence" value="ECO:0007669"/>
    <property type="project" value="TreeGrafter"/>
</dbReference>
<reference evidence="14" key="1">
    <citation type="submission" date="2024-06" db="EMBL/GenBank/DDBJ databases">
        <title>The genome sequences of Kitasatospora sp. strain HUAS MG31.</title>
        <authorList>
            <person name="Mo P."/>
        </authorList>
    </citation>
    <scope>NUCLEOTIDE SEQUENCE</scope>
    <source>
        <strain evidence="14">HUAS MG31</strain>
    </source>
</reference>
<keyword evidence="8" id="KW-0443">Lipid metabolism</keyword>
<dbReference type="Pfam" id="PF07055">
    <property type="entry name" value="Eno-Rase_FAD_bd"/>
    <property type="match status" value="1"/>
</dbReference>
<organism evidence="14">
    <name type="scientific">Kitasatospora camelliae</name>
    <dbReference type="NCBI Taxonomy" id="3156397"/>
    <lineage>
        <taxon>Bacteria</taxon>
        <taxon>Bacillati</taxon>
        <taxon>Actinomycetota</taxon>
        <taxon>Actinomycetes</taxon>
        <taxon>Kitasatosporales</taxon>
        <taxon>Streptomycetaceae</taxon>
        <taxon>Kitasatospora</taxon>
    </lineage>
</organism>
<protein>
    <recommendedName>
        <fullName evidence="3">trans-2-enoyl-CoA reductase (NAD(+))</fullName>
        <ecNumber evidence="3">1.3.1.44</ecNumber>
    </recommendedName>
</protein>
<dbReference type="InterPro" id="IPR024906">
    <property type="entry name" value="Eno_Rdtase_FAD-bd_dom"/>
</dbReference>
<evidence type="ECO:0000256" key="3">
    <source>
        <dbReference type="ARBA" id="ARBA00011983"/>
    </source>
</evidence>
<comment type="subunit">
    <text evidence="2">Monomer.</text>
</comment>
<keyword evidence="4" id="KW-0444">Lipid biosynthesis</keyword>
<dbReference type="PANTHER" id="PTHR37480">
    <property type="entry name" value="ENOYL-[ACYL-CARRIER-PROTEIN] REDUCTASE [NADH]"/>
    <property type="match status" value="1"/>
</dbReference>
<dbReference type="EC" id="1.3.1.44" evidence="3"/>
<dbReference type="GO" id="GO:0006633">
    <property type="term" value="P:fatty acid biosynthetic process"/>
    <property type="evidence" value="ECO:0007669"/>
    <property type="project" value="UniProtKB-KW"/>
</dbReference>
<feature type="domain" description="Enoyl reductase FAD binding" evidence="11">
    <location>
        <begin position="328"/>
        <end position="388"/>
    </location>
</feature>
<sequence>MALREIKPGNRGFLYVNSHPEGCAAVVDELWQHTPAPAGRAGAAAEGPVALVIGSSAGYGLAATVAALRTYGMRGLGIAFEAPETERRTASAGWYRTARTAELAGPDGDFAFLNADAFSATAKEQALEHLAARYGRVDYLVYSVAAPRRTDPATGEVHHSALKPLGSAYRAKTLQFDGDTPVVGSLELEPAVDAEREATVQVMGGADWQLWIDALVDRGLVHDGFHTVALSYVGSDLTAPIYRAGTIGAAKQHLEDTARRLQQDLAPLGGQAHTVVAGAAVTQASTAIPSIALYTSLLRAVLGDGFQSTAQQAAALWRQLTGEVPLQLDQEQRIRLDGWELDDKVQEAVHERWAAATTDTLAGLADTDWFRAQVGRLYGWHVPGVDYDGPSQTTVAWPAAN</sequence>
<dbReference type="GO" id="GO:0004318">
    <property type="term" value="F:enoyl-[acyl-carrier-protein] reductase (NADH) activity"/>
    <property type="evidence" value="ECO:0007669"/>
    <property type="project" value="TreeGrafter"/>
</dbReference>
<accession>A0AAU8JT01</accession>
<dbReference type="SUPFAM" id="SSF51735">
    <property type="entry name" value="NAD(P)-binding Rossmann-fold domains"/>
    <property type="match status" value="1"/>
</dbReference>
<evidence type="ECO:0000256" key="5">
    <source>
        <dbReference type="ARBA" id="ARBA00022832"/>
    </source>
</evidence>
<feature type="domain" description="Trans-2-enoyl-CoA reductase-like NAD(P)H binding" evidence="13">
    <location>
        <begin position="6"/>
        <end position="85"/>
    </location>
</feature>
<dbReference type="InterPro" id="IPR024910">
    <property type="entry name" value="Enoyl-CoA_Rdtase_cat_dom"/>
</dbReference>
<gene>
    <name evidence="14" type="primary">fabV</name>
    <name evidence="14" type="ORF">ABWK59_04760</name>
</gene>
<dbReference type="KEGG" id="kcm:ABWK59_04760"/>
<keyword evidence="5" id="KW-0276">Fatty acid metabolism</keyword>
<dbReference type="InterPro" id="IPR050048">
    <property type="entry name" value="FabV-like_NADH_b"/>
</dbReference>
<evidence type="ECO:0000256" key="2">
    <source>
        <dbReference type="ARBA" id="ARBA00011245"/>
    </source>
</evidence>
<feature type="domain" description="Trans-2-enoyl-CoA reductase catalytic" evidence="12">
    <location>
        <begin position="88"/>
        <end position="319"/>
    </location>
</feature>
<dbReference type="Gene3D" id="3.40.50.720">
    <property type="entry name" value="NAD(P)-binding Rossmann-like Domain"/>
    <property type="match status" value="1"/>
</dbReference>
<dbReference type="NCBIfam" id="NF010177">
    <property type="entry name" value="PRK13656.1"/>
    <property type="match status" value="1"/>
</dbReference>
<dbReference type="Pfam" id="PF12242">
    <property type="entry name" value="Eno-Rase_NADH_b"/>
    <property type="match status" value="1"/>
</dbReference>
<evidence type="ECO:0000256" key="1">
    <source>
        <dbReference type="ARBA" id="ARBA00005189"/>
    </source>
</evidence>
<evidence type="ECO:0000256" key="4">
    <source>
        <dbReference type="ARBA" id="ARBA00022516"/>
    </source>
</evidence>
<name>A0AAU8JT01_9ACTN</name>
<keyword evidence="9" id="KW-0275">Fatty acid biosynthesis</keyword>
<evidence type="ECO:0000259" key="11">
    <source>
        <dbReference type="Pfam" id="PF07055"/>
    </source>
</evidence>
<evidence type="ECO:0000256" key="9">
    <source>
        <dbReference type="ARBA" id="ARBA00023160"/>
    </source>
</evidence>
<evidence type="ECO:0000256" key="7">
    <source>
        <dbReference type="ARBA" id="ARBA00023027"/>
    </source>
</evidence>
<dbReference type="Pfam" id="PF12241">
    <property type="entry name" value="Enoyl_reductase"/>
    <property type="match status" value="1"/>
</dbReference>
<evidence type="ECO:0000259" key="12">
    <source>
        <dbReference type="Pfam" id="PF12241"/>
    </source>
</evidence>